<feature type="non-terminal residue" evidence="2">
    <location>
        <position position="1"/>
    </location>
</feature>
<feature type="compositionally biased region" description="Basic and acidic residues" evidence="1">
    <location>
        <begin position="47"/>
        <end position="57"/>
    </location>
</feature>
<evidence type="ECO:0000256" key="1">
    <source>
        <dbReference type="SAM" id="MobiDB-lite"/>
    </source>
</evidence>
<feature type="region of interest" description="Disordered" evidence="1">
    <location>
        <begin position="47"/>
        <end position="138"/>
    </location>
</feature>
<dbReference type="EMBL" id="CAUYUJ010005479">
    <property type="protein sequence ID" value="CAK0813794.1"/>
    <property type="molecule type" value="Genomic_DNA"/>
</dbReference>
<evidence type="ECO:0000313" key="3">
    <source>
        <dbReference type="Proteomes" id="UP001189429"/>
    </source>
</evidence>
<gene>
    <name evidence="2" type="ORF">PCOR1329_LOCUS17593</name>
</gene>
<name>A0ABN9R8F8_9DINO</name>
<reference evidence="2" key="1">
    <citation type="submission" date="2023-10" db="EMBL/GenBank/DDBJ databases">
        <authorList>
            <person name="Chen Y."/>
            <person name="Shah S."/>
            <person name="Dougan E. K."/>
            <person name="Thang M."/>
            <person name="Chan C."/>
        </authorList>
    </citation>
    <scope>NUCLEOTIDE SEQUENCE [LARGE SCALE GENOMIC DNA]</scope>
</reference>
<accession>A0ABN9R8F8</accession>
<sequence length="138" mass="15242">EAFRPVHPIAFRDRRRVGHGAPLAAAIAGGPRPGRLVRFRRVADRVETRQRTRRGEEDWFQGAPGRPVPAAAWPERQSVGLCVVPAEGHAEPGQGQGEDRPDRGARRTAGGRRRKRRRGPGFQGGRVGAREDQGQHVR</sequence>
<comment type="caution">
    <text evidence="2">The sequence shown here is derived from an EMBL/GenBank/DDBJ whole genome shotgun (WGS) entry which is preliminary data.</text>
</comment>
<feature type="compositionally biased region" description="Basic and acidic residues" evidence="1">
    <location>
        <begin position="128"/>
        <end position="138"/>
    </location>
</feature>
<feature type="non-terminal residue" evidence="2">
    <location>
        <position position="138"/>
    </location>
</feature>
<dbReference type="Proteomes" id="UP001189429">
    <property type="component" value="Unassembled WGS sequence"/>
</dbReference>
<protein>
    <submittedName>
        <fullName evidence="2">Uncharacterized protein</fullName>
    </submittedName>
</protein>
<organism evidence="2 3">
    <name type="scientific">Prorocentrum cordatum</name>
    <dbReference type="NCBI Taxonomy" id="2364126"/>
    <lineage>
        <taxon>Eukaryota</taxon>
        <taxon>Sar</taxon>
        <taxon>Alveolata</taxon>
        <taxon>Dinophyceae</taxon>
        <taxon>Prorocentrales</taxon>
        <taxon>Prorocentraceae</taxon>
        <taxon>Prorocentrum</taxon>
    </lineage>
</organism>
<evidence type="ECO:0000313" key="2">
    <source>
        <dbReference type="EMBL" id="CAK0813794.1"/>
    </source>
</evidence>
<keyword evidence="3" id="KW-1185">Reference proteome</keyword>
<feature type="compositionally biased region" description="Basic residues" evidence="1">
    <location>
        <begin position="109"/>
        <end position="119"/>
    </location>
</feature>
<proteinExistence type="predicted"/>